<evidence type="ECO:0000256" key="3">
    <source>
        <dbReference type="ARBA" id="ARBA00023125"/>
    </source>
</evidence>
<dbReference type="PANTHER" id="PTHR30126:SF91">
    <property type="entry name" value="LYSR FAMILY TRANSCRIPTIONAL REGULATOR"/>
    <property type="match status" value="1"/>
</dbReference>
<protein>
    <submittedName>
        <fullName evidence="6">LysR family transcriptional regulator</fullName>
    </submittedName>
</protein>
<evidence type="ECO:0000259" key="5">
    <source>
        <dbReference type="PROSITE" id="PS50931"/>
    </source>
</evidence>
<dbReference type="InterPro" id="IPR000847">
    <property type="entry name" value="LysR_HTH_N"/>
</dbReference>
<dbReference type="Gene3D" id="3.40.190.290">
    <property type="match status" value="1"/>
</dbReference>
<dbReference type="Pfam" id="PF03466">
    <property type="entry name" value="LysR_substrate"/>
    <property type="match status" value="1"/>
</dbReference>
<dbReference type="EMBL" id="JBHLZN010000001">
    <property type="protein sequence ID" value="MFB9885681.1"/>
    <property type="molecule type" value="Genomic_DNA"/>
</dbReference>
<keyword evidence="7" id="KW-1185">Reference proteome</keyword>
<keyword evidence="3" id="KW-0238">DNA-binding</keyword>
<dbReference type="PANTHER" id="PTHR30126">
    <property type="entry name" value="HTH-TYPE TRANSCRIPTIONAL REGULATOR"/>
    <property type="match status" value="1"/>
</dbReference>
<dbReference type="PROSITE" id="PS50931">
    <property type="entry name" value="HTH_LYSR"/>
    <property type="match status" value="1"/>
</dbReference>
<evidence type="ECO:0000256" key="4">
    <source>
        <dbReference type="ARBA" id="ARBA00023163"/>
    </source>
</evidence>
<evidence type="ECO:0000256" key="1">
    <source>
        <dbReference type="ARBA" id="ARBA00009437"/>
    </source>
</evidence>
<organism evidence="6 7">
    <name type="scientific">Balneatrix alpica</name>
    <dbReference type="NCBI Taxonomy" id="75684"/>
    <lineage>
        <taxon>Bacteria</taxon>
        <taxon>Pseudomonadati</taxon>
        <taxon>Pseudomonadota</taxon>
        <taxon>Gammaproteobacteria</taxon>
        <taxon>Oceanospirillales</taxon>
        <taxon>Balneatrichaceae</taxon>
        <taxon>Balneatrix</taxon>
    </lineage>
</organism>
<gene>
    <name evidence="6" type="ORF">ACFFLH_04575</name>
</gene>
<dbReference type="InterPro" id="IPR036390">
    <property type="entry name" value="WH_DNA-bd_sf"/>
</dbReference>
<feature type="domain" description="HTH lysR-type" evidence="5">
    <location>
        <begin position="5"/>
        <end position="62"/>
    </location>
</feature>
<keyword evidence="2" id="KW-0805">Transcription regulation</keyword>
<dbReference type="Proteomes" id="UP001589628">
    <property type="component" value="Unassembled WGS sequence"/>
</dbReference>
<evidence type="ECO:0000256" key="2">
    <source>
        <dbReference type="ARBA" id="ARBA00023015"/>
    </source>
</evidence>
<dbReference type="Pfam" id="PF00126">
    <property type="entry name" value="HTH_1"/>
    <property type="match status" value="1"/>
</dbReference>
<reference evidence="6 7" key="1">
    <citation type="submission" date="2024-09" db="EMBL/GenBank/DDBJ databases">
        <authorList>
            <person name="Sun Q."/>
            <person name="Mori K."/>
        </authorList>
    </citation>
    <scope>NUCLEOTIDE SEQUENCE [LARGE SCALE GENOMIC DNA]</scope>
    <source>
        <strain evidence="6 7">ATCC 51285</strain>
    </source>
</reference>
<dbReference type="Gene3D" id="1.10.10.10">
    <property type="entry name" value="Winged helix-like DNA-binding domain superfamily/Winged helix DNA-binding domain"/>
    <property type="match status" value="1"/>
</dbReference>
<evidence type="ECO:0000313" key="7">
    <source>
        <dbReference type="Proteomes" id="UP001589628"/>
    </source>
</evidence>
<dbReference type="SUPFAM" id="SSF53850">
    <property type="entry name" value="Periplasmic binding protein-like II"/>
    <property type="match status" value="1"/>
</dbReference>
<keyword evidence="4" id="KW-0804">Transcription</keyword>
<accession>A0ABV5Z8T2</accession>
<dbReference type="RefSeq" id="WP_376836105.1">
    <property type="nucleotide sequence ID" value="NZ_JBHLZN010000001.1"/>
</dbReference>
<name>A0ABV5Z8T2_9GAMM</name>
<dbReference type="InterPro" id="IPR005119">
    <property type="entry name" value="LysR_subst-bd"/>
</dbReference>
<comment type="similarity">
    <text evidence="1">Belongs to the LysR transcriptional regulatory family.</text>
</comment>
<comment type="caution">
    <text evidence="6">The sequence shown here is derived from an EMBL/GenBank/DDBJ whole genome shotgun (WGS) entry which is preliminary data.</text>
</comment>
<evidence type="ECO:0000313" key="6">
    <source>
        <dbReference type="EMBL" id="MFB9885681.1"/>
    </source>
</evidence>
<proteinExistence type="inferred from homology"/>
<dbReference type="InterPro" id="IPR036388">
    <property type="entry name" value="WH-like_DNA-bd_sf"/>
</dbReference>
<dbReference type="SUPFAM" id="SSF46785">
    <property type="entry name" value="Winged helix' DNA-binding domain"/>
    <property type="match status" value="1"/>
</dbReference>
<sequence length="311" mass="34270">MALPISLEALRVLDAIERRGSFAAAAEELHKVTSAVSYAVQKLEQDLDMLLFDRQGHRAQLTPAGKVLLEQGRAILEATELMVEQARQVANGWESRLSLAVDCVIPVLPILETLGRFYRESGANTDLRLQEEVLGGGWDALESGRADMLIAPLLADRGQDMPRIELGYIHFAYVAAPDHPLCQEPQPIPPEQRRQHRAIVVADTSRNRPPMSSGLVEQQATLTVSNFASKIAALEAGMGTGYLPCSLAREAVLAGRLKVLPVADPREPIPVVLIWRPGASGRGLDWFRRNLPEVMRRVLQDDMQQRGRASL</sequence>